<dbReference type="GO" id="GO:0009117">
    <property type="term" value="P:nucleotide metabolic process"/>
    <property type="evidence" value="ECO:0007669"/>
    <property type="project" value="UniProtKB-KW"/>
</dbReference>
<comment type="similarity">
    <text evidence="4">Belongs to the Maf family. YhdE subfamily.</text>
</comment>
<dbReference type="PANTHER" id="PTHR43213">
    <property type="entry name" value="BIFUNCTIONAL DTTP/UTP PYROPHOSPHATASE/METHYLTRANSFERASE PROTEIN-RELATED"/>
    <property type="match status" value="1"/>
</dbReference>
<feature type="site" description="Important for substrate specificity" evidence="4">
    <location>
        <position position="84"/>
    </location>
</feature>
<keyword evidence="2 4" id="KW-0378">Hydrolase</keyword>
<evidence type="ECO:0000256" key="4">
    <source>
        <dbReference type="HAMAP-Rule" id="MF_00528"/>
    </source>
</evidence>
<dbReference type="GO" id="GO:0005737">
    <property type="term" value="C:cytoplasm"/>
    <property type="evidence" value="ECO:0007669"/>
    <property type="project" value="UniProtKB-SubCell"/>
</dbReference>
<dbReference type="EC" id="3.6.1.9" evidence="4"/>
<comment type="function">
    <text evidence="4">Nucleoside triphosphate pyrophosphatase that hydrolyzes dTTP and UTP. May have a dual role in cell division arrest and in preventing the incorporation of modified nucleotides into cellular nucleic acids.</text>
</comment>
<evidence type="ECO:0000313" key="6">
    <source>
        <dbReference type="Proteomes" id="UP001239782"/>
    </source>
</evidence>
<organism evidence="5 6">
    <name type="scientific">Pleionea litopenaei</name>
    <dbReference type="NCBI Taxonomy" id="3070815"/>
    <lineage>
        <taxon>Bacteria</taxon>
        <taxon>Pseudomonadati</taxon>
        <taxon>Pseudomonadota</taxon>
        <taxon>Gammaproteobacteria</taxon>
        <taxon>Oceanospirillales</taxon>
        <taxon>Pleioneaceae</taxon>
        <taxon>Pleionea</taxon>
    </lineage>
</organism>
<comment type="cofactor">
    <cofactor evidence="1 4">
        <name>a divalent metal cation</name>
        <dbReference type="ChEBI" id="CHEBI:60240"/>
    </cofactor>
</comment>
<dbReference type="InterPro" id="IPR029001">
    <property type="entry name" value="ITPase-like_fam"/>
</dbReference>
<keyword evidence="3 4" id="KW-0546">Nucleotide metabolism</keyword>
<dbReference type="PIRSF" id="PIRSF006305">
    <property type="entry name" value="Maf"/>
    <property type="match status" value="1"/>
</dbReference>
<dbReference type="RefSeq" id="WP_309202237.1">
    <property type="nucleotide sequence ID" value="NZ_CP133548.1"/>
</dbReference>
<dbReference type="Proteomes" id="UP001239782">
    <property type="component" value="Chromosome"/>
</dbReference>
<dbReference type="GO" id="GO:0047429">
    <property type="term" value="F:nucleoside triphosphate diphosphatase activity"/>
    <property type="evidence" value="ECO:0007669"/>
    <property type="project" value="UniProtKB-EC"/>
</dbReference>
<dbReference type="CDD" id="cd00555">
    <property type="entry name" value="Maf"/>
    <property type="match status" value="1"/>
</dbReference>
<comment type="catalytic activity">
    <reaction evidence="4">
        <text>UTP + H2O = UMP + diphosphate + H(+)</text>
        <dbReference type="Rhea" id="RHEA:29395"/>
        <dbReference type="ChEBI" id="CHEBI:15377"/>
        <dbReference type="ChEBI" id="CHEBI:15378"/>
        <dbReference type="ChEBI" id="CHEBI:33019"/>
        <dbReference type="ChEBI" id="CHEBI:46398"/>
        <dbReference type="ChEBI" id="CHEBI:57865"/>
        <dbReference type="EC" id="3.6.1.9"/>
    </reaction>
</comment>
<dbReference type="Pfam" id="PF02545">
    <property type="entry name" value="Maf"/>
    <property type="match status" value="1"/>
</dbReference>
<comment type="catalytic activity">
    <reaction evidence="4">
        <text>dTTP + H2O = dTMP + diphosphate + H(+)</text>
        <dbReference type="Rhea" id="RHEA:28534"/>
        <dbReference type="ChEBI" id="CHEBI:15377"/>
        <dbReference type="ChEBI" id="CHEBI:15378"/>
        <dbReference type="ChEBI" id="CHEBI:33019"/>
        <dbReference type="ChEBI" id="CHEBI:37568"/>
        <dbReference type="ChEBI" id="CHEBI:63528"/>
        <dbReference type="EC" id="3.6.1.9"/>
    </reaction>
</comment>
<feature type="site" description="Important for substrate specificity" evidence="4">
    <location>
        <position position="166"/>
    </location>
</feature>
<dbReference type="NCBIfam" id="TIGR00172">
    <property type="entry name" value="maf"/>
    <property type="match status" value="1"/>
</dbReference>
<accession>A0AA51X6G3</accession>
<protein>
    <recommendedName>
        <fullName evidence="4">dTTP/UTP pyrophosphatase</fullName>
        <shortName evidence="4">dTTPase/UTPase</shortName>
        <ecNumber evidence="4">3.6.1.9</ecNumber>
    </recommendedName>
    <alternativeName>
        <fullName evidence="4">Nucleoside triphosphate pyrophosphatase</fullName>
    </alternativeName>
    <alternativeName>
        <fullName evidence="4">Nucleotide pyrophosphatase</fullName>
        <shortName evidence="4">Nucleotide PPase</shortName>
    </alternativeName>
</protein>
<keyword evidence="6" id="KW-1185">Reference proteome</keyword>
<evidence type="ECO:0000256" key="1">
    <source>
        <dbReference type="ARBA" id="ARBA00001968"/>
    </source>
</evidence>
<feature type="site" description="Important for substrate specificity" evidence="4">
    <location>
        <position position="23"/>
    </location>
</feature>
<comment type="subcellular location">
    <subcellularLocation>
        <location evidence="4">Cytoplasm</location>
    </subcellularLocation>
</comment>
<dbReference type="AlphaFoldDB" id="A0AA51X6G3"/>
<name>A0AA51X6G3_9GAMM</name>
<dbReference type="Gene3D" id="3.90.950.10">
    <property type="match status" value="1"/>
</dbReference>
<reference evidence="5 6" key="1">
    <citation type="submission" date="2023-08" db="EMBL/GenBank/DDBJ databases">
        <title>Pleionea litopenaei sp. nov., isolated from stomach of juvenile Litopenaeus vannamei.</title>
        <authorList>
            <person name="Rho A.M."/>
            <person name="Hwang C.Y."/>
        </authorList>
    </citation>
    <scope>NUCLEOTIDE SEQUENCE [LARGE SCALE GENOMIC DNA]</scope>
    <source>
        <strain evidence="5 6">HL-JVS1</strain>
    </source>
</reference>
<comment type="caution">
    <text evidence="4">Lacks conserved residue(s) required for the propagation of feature annotation.</text>
</comment>
<dbReference type="SUPFAM" id="SSF52972">
    <property type="entry name" value="ITPase-like"/>
    <property type="match status" value="1"/>
</dbReference>
<evidence type="ECO:0000256" key="3">
    <source>
        <dbReference type="ARBA" id="ARBA00023080"/>
    </source>
</evidence>
<proteinExistence type="inferred from homology"/>
<dbReference type="HAMAP" id="MF_00528">
    <property type="entry name" value="Maf"/>
    <property type="match status" value="1"/>
</dbReference>
<dbReference type="PANTHER" id="PTHR43213:SF5">
    <property type="entry name" value="BIFUNCTIONAL DTTP_UTP PYROPHOSPHATASE_METHYLTRANSFERASE PROTEIN-RELATED"/>
    <property type="match status" value="1"/>
</dbReference>
<gene>
    <name evidence="5" type="ORF">Q9312_17975</name>
</gene>
<dbReference type="KEGG" id="plei:Q9312_17975"/>
<dbReference type="EMBL" id="CP133548">
    <property type="protein sequence ID" value="WMS87098.1"/>
    <property type="molecule type" value="Genomic_DNA"/>
</dbReference>
<evidence type="ECO:0000256" key="2">
    <source>
        <dbReference type="ARBA" id="ARBA00022801"/>
    </source>
</evidence>
<sequence>MTESNLNKAIVYFRVCLASQSPRRRELLKQIGVDFEVRPANIDEQRWNNEKPYDYVRRITLTKASTVWQQPGFPQDMPVLASDTAVVVDDDVLGKPENEQESVAMLSRLSGRTHQVLTGVGIMFANKREFVSVESEVTFREISEAEMRHYWKTGEGRDKAGGYAVQGLAASFVANINGSFSGVMGLPLFETSALLQQWRVAMWLSRPHS</sequence>
<keyword evidence="4" id="KW-0963">Cytoplasm</keyword>
<dbReference type="InterPro" id="IPR003697">
    <property type="entry name" value="Maf-like"/>
</dbReference>
<feature type="active site" description="Proton acceptor" evidence="4">
    <location>
        <position position="83"/>
    </location>
</feature>
<evidence type="ECO:0000313" key="5">
    <source>
        <dbReference type="EMBL" id="WMS87098.1"/>
    </source>
</evidence>